<keyword evidence="3" id="KW-1185">Reference proteome</keyword>
<sequence>MEAFERLFRDAPDRKLCRVNALAFAAAGGLDEEETIAGSCRPRR</sequence>
<name>A0A249PC93_9HYPH</name>
<accession>A0A249PC93</accession>
<dbReference type="Pfam" id="PF19363">
    <property type="entry name" value="DUF5939"/>
    <property type="match status" value="1"/>
</dbReference>
<feature type="domain" description="Guanylate cyclase" evidence="1">
    <location>
        <begin position="2"/>
        <end position="38"/>
    </location>
</feature>
<reference evidence="2 3" key="1">
    <citation type="submission" date="2017-08" db="EMBL/GenBank/DDBJ databases">
        <title>Multipartite genome sequences of Sinorhizobium species nodulating soybeans.</title>
        <authorList>
            <person name="Tian C.F."/>
        </authorList>
    </citation>
    <scope>NUCLEOTIDE SEQUENCE [LARGE SCALE GENOMIC DNA]</scope>
    <source>
        <strain evidence="2 3">CCBAU 05684</strain>
    </source>
</reference>
<evidence type="ECO:0000313" key="2">
    <source>
        <dbReference type="EMBL" id="ASY63446.1"/>
    </source>
</evidence>
<protein>
    <submittedName>
        <fullName evidence="2">Adenylate cyclase</fullName>
    </submittedName>
</protein>
<dbReference type="InterPro" id="IPR045983">
    <property type="entry name" value="GUC-dom-containing_N"/>
</dbReference>
<organism evidence="2 3">
    <name type="scientific">Sinorhizobium sojae CCBAU 05684</name>
    <dbReference type="NCBI Taxonomy" id="716928"/>
    <lineage>
        <taxon>Bacteria</taxon>
        <taxon>Pseudomonadati</taxon>
        <taxon>Pseudomonadota</taxon>
        <taxon>Alphaproteobacteria</taxon>
        <taxon>Hyphomicrobiales</taxon>
        <taxon>Rhizobiaceae</taxon>
        <taxon>Sinorhizobium/Ensifer group</taxon>
        <taxon>Sinorhizobium</taxon>
    </lineage>
</organism>
<dbReference type="eggNOG" id="COG2114">
    <property type="taxonomic scope" value="Bacteria"/>
</dbReference>
<evidence type="ECO:0000259" key="1">
    <source>
        <dbReference type="Pfam" id="PF19363"/>
    </source>
</evidence>
<dbReference type="EMBL" id="CP023067">
    <property type="protein sequence ID" value="ASY63446.1"/>
    <property type="molecule type" value="Genomic_DNA"/>
</dbReference>
<proteinExistence type="predicted"/>
<dbReference type="Proteomes" id="UP000217211">
    <property type="component" value="Chromosome"/>
</dbReference>
<gene>
    <name evidence="2" type="ORF">SJ05684_c20040</name>
</gene>
<dbReference type="KEGG" id="esj:SJ05684_c20040"/>
<evidence type="ECO:0000313" key="3">
    <source>
        <dbReference type="Proteomes" id="UP000217211"/>
    </source>
</evidence>
<dbReference type="AlphaFoldDB" id="A0A249PC93"/>